<dbReference type="SMART" id="SM00175">
    <property type="entry name" value="RAB"/>
    <property type="match status" value="1"/>
</dbReference>
<dbReference type="GO" id="GO:0005525">
    <property type="term" value="F:GTP binding"/>
    <property type="evidence" value="ECO:0007669"/>
    <property type="project" value="UniProtKB-KW"/>
</dbReference>
<keyword evidence="4" id="KW-0488">Methylation</keyword>
<keyword evidence="8" id="KW-0449">Lipoprotein</keyword>
<dbReference type="Pfam" id="PF00071">
    <property type="entry name" value="Ras"/>
    <property type="match status" value="1"/>
</dbReference>
<comment type="caution">
    <text evidence="10">The sequence shown here is derived from an EMBL/GenBank/DDBJ whole genome shotgun (WGS) entry which is preliminary data.</text>
</comment>
<proteinExistence type="inferred from homology"/>
<evidence type="ECO:0000256" key="4">
    <source>
        <dbReference type="ARBA" id="ARBA00022481"/>
    </source>
</evidence>
<keyword evidence="7" id="KW-0472">Membrane</keyword>
<dbReference type="InterPro" id="IPR020849">
    <property type="entry name" value="Small_GTPase_Ras-type"/>
</dbReference>
<dbReference type="FunFam" id="3.40.50.300:FF:000080">
    <property type="entry name" value="Ras-like GTPase Ras1"/>
    <property type="match status" value="1"/>
</dbReference>
<sequence>MEQFLREYKLVVVGGGSVGKSCLTIQLIQSHFVDEYDPTIEDSYRKQCVIDDEVALLDVLDTAGQEEYAAMRESYMRTGEGFLLVYSIASRQSFEEIQEFQQQILRVKDRDYFPIIVVGNKCDLEGEREVTQQEGAALARAMGCKFIETSAKTRTNVENAFYEIVREIRRHNKEMTGGPGATAGPYGGRQDLDMDKEEQTAGCCKCVVM</sequence>
<evidence type="ECO:0000256" key="6">
    <source>
        <dbReference type="ARBA" id="ARBA00023134"/>
    </source>
</evidence>
<dbReference type="PROSITE" id="PS51421">
    <property type="entry name" value="RAS"/>
    <property type="match status" value="1"/>
</dbReference>
<dbReference type="InterPro" id="IPR027417">
    <property type="entry name" value="P-loop_NTPase"/>
</dbReference>
<dbReference type="SUPFAM" id="SSF52540">
    <property type="entry name" value="P-loop containing nucleoside triphosphate hydrolases"/>
    <property type="match status" value="1"/>
</dbReference>
<dbReference type="InterPro" id="IPR001806">
    <property type="entry name" value="Small_GTPase"/>
</dbReference>
<keyword evidence="11" id="KW-1185">Reference proteome</keyword>
<dbReference type="GO" id="GO:0005886">
    <property type="term" value="C:plasma membrane"/>
    <property type="evidence" value="ECO:0007669"/>
    <property type="project" value="UniProtKB-SubCell"/>
</dbReference>
<keyword evidence="9" id="KW-0636">Prenylation</keyword>
<dbReference type="PRINTS" id="PR00449">
    <property type="entry name" value="RASTRNSFRMNG"/>
</dbReference>
<evidence type="ECO:0000256" key="1">
    <source>
        <dbReference type="ARBA" id="ARBA00004193"/>
    </source>
</evidence>
<dbReference type="GO" id="GO:0007165">
    <property type="term" value="P:signal transduction"/>
    <property type="evidence" value="ECO:0007669"/>
    <property type="project" value="InterPro"/>
</dbReference>
<reference evidence="10" key="1">
    <citation type="submission" date="2021-03" db="EMBL/GenBank/DDBJ databases">
        <authorList>
            <person name="Tagirdzhanova G."/>
        </authorList>
    </citation>
    <scope>NUCLEOTIDE SEQUENCE</scope>
</reference>
<organism evidence="10 11">
    <name type="scientific">Gomphillus americanus</name>
    <dbReference type="NCBI Taxonomy" id="1940652"/>
    <lineage>
        <taxon>Eukaryota</taxon>
        <taxon>Fungi</taxon>
        <taxon>Dikarya</taxon>
        <taxon>Ascomycota</taxon>
        <taxon>Pezizomycotina</taxon>
        <taxon>Lecanoromycetes</taxon>
        <taxon>OSLEUM clade</taxon>
        <taxon>Ostropomycetidae</taxon>
        <taxon>Ostropales</taxon>
        <taxon>Graphidaceae</taxon>
        <taxon>Gomphilloideae</taxon>
        <taxon>Gomphillus</taxon>
    </lineage>
</organism>
<keyword evidence="5" id="KW-0547">Nucleotide-binding</keyword>
<evidence type="ECO:0000313" key="10">
    <source>
        <dbReference type="EMBL" id="CAF9903603.1"/>
    </source>
</evidence>
<gene>
    <name evidence="10" type="ORF">GOMPHAMPRED_000421</name>
</gene>
<dbReference type="InterPro" id="IPR005225">
    <property type="entry name" value="Small_GTP-bd"/>
</dbReference>
<comment type="similarity">
    <text evidence="2">Belongs to the small GTPase superfamily. Ras family.</text>
</comment>
<protein>
    <recommendedName>
        <fullName evidence="12">Ras-like protein</fullName>
    </recommendedName>
</protein>
<name>A0A8H3EEA7_9LECA</name>
<dbReference type="SMART" id="SM00174">
    <property type="entry name" value="RHO"/>
    <property type="match status" value="1"/>
</dbReference>
<evidence type="ECO:0000256" key="3">
    <source>
        <dbReference type="ARBA" id="ARBA00022475"/>
    </source>
</evidence>
<dbReference type="AlphaFoldDB" id="A0A8H3EEA7"/>
<dbReference type="Proteomes" id="UP000664169">
    <property type="component" value="Unassembled WGS sequence"/>
</dbReference>
<keyword evidence="6" id="KW-0342">GTP-binding</keyword>
<dbReference type="EMBL" id="CAJPDQ010000001">
    <property type="protein sequence ID" value="CAF9903603.1"/>
    <property type="molecule type" value="Genomic_DNA"/>
</dbReference>
<evidence type="ECO:0000313" key="11">
    <source>
        <dbReference type="Proteomes" id="UP000664169"/>
    </source>
</evidence>
<evidence type="ECO:0000256" key="7">
    <source>
        <dbReference type="ARBA" id="ARBA00023136"/>
    </source>
</evidence>
<evidence type="ECO:0008006" key="12">
    <source>
        <dbReference type="Google" id="ProtNLM"/>
    </source>
</evidence>
<evidence type="ECO:0000256" key="5">
    <source>
        <dbReference type="ARBA" id="ARBA00022741"/>
    </source>
</evidence>
<comment type="subcellular location">
    <subcellularLocation>
        <location evidence="1">Cell membrane</location>
        <topology evidence="1">Lipid-anchor</topology>
    </subcellularLocation>
</comment>
<dbReference type="GO" id="GO:0003924">
    <property type="term" value="F:GTPase activity"/>
    <property type="evidence" value="ECO:0007669"/>
    <property type="project" value="InterPro"/>
</dbReference>
<dbReference type="PROSITE" id="PS51420">
    <property type="entry name" value="RHO"/>
    <property type="match status" value="1"/>
</dbReference>
<dbReference type="PROSITE" id="PS51419">
    <property type="entry name" value="RAB"/>
    <property type="match status" value="1"/>
</dbReference>
<keyword evidence="3" id="KW-1003">Cell membrane</keyword>
<dbReference type="NCBIfam" id="TIGR00231">
    <property type="entry name" value="small_GTP"/>
    <property type="match status" value="1"/>
</dbReference>
<evidence type="ECO:0000256" key="2">
    <source>
        <dbReference type="ARBA" id="ARBA00008344"/>
    </source>
</evidence>
<evidence type="ECO:0000256" key="8">
    <source>
        <dbReference type="ARBA" id="ARBA00023288"/>
    </source>
</evidence>
<dbReference type="SMART" id="SM00176">
    <property type="entry name" value="RAN"/>
    <property type="match status" value="1"/>
</dbReference>
<accession>A0A8H3EEA7</accession>
<dbReference type="SMART" id="SM00173">
    <property type="entry name" value="RAS"/>
    <property type="match status" value="1"/>
</dbReference>
<evidence type="ECO:0000256" key="9">
    <source>
        <dbReference type="ARBA" id="ARBA00023289"/>
    </source>
</evidence>
<dbReference type="Gene3D" id="3.40.50.300">
    <property type="entry name" value="P-loop containing nucleotide triphosphate hydrolases"/>
    <property type="match status" value="1"/>
</dbReference>
<dbReference type="OrthoDB" id="5976022at2759"/>
<dbReference type="PANTHER" id="PTHR24070">
    <property type="entry name" value="RAS, DI-RAS, AND RHEB FAMILY MEMBERS OF SMALL GTPASE SUPERFAMILY"/>
    <property type="match status" value="1"/>
</dbReference>